<protein>
    <submittedName>
        <fullName evidence="1">Uncharacterized protein</fullName>
    </submittedName>
</protein>
<proteinExistence type="predicted"/>
<dbReference type="EMBL" id="AM236324">
    <property type="protein sequence ID" value="CAJ87572.1"/>
    <property type="molecule type" value="Genomic_DNA"/>
</dbReference>
<evidence type="ECO:0000313" key="1">
    <source>
        <dbReference type="EMBL" id="CAJ87572.1"/>
    </source>
</evidence>
<gene>
    <name evidence="1" type="ORF">eco2006</name>
</gene>
<reference evidence="1" key="1">
    <citation type="journal article" date="2006" name="Int. J. Med. Microbiol.">
        <title>Specific regions of genome plasticity and genetic diversity of the commensal Escherichia coli A0 34/86.</title>
        <authorList>
            <person name="Hejnova J."/>
            <person name="Pages D."/>
            <person name="Rusniok C."/>
            <person name="Glaser P."/>
            <person name="Sebo P."/>
            <person name="Buchrieser C."/>
        </authorList>
    </citation>
    <scope>NUCLEOTIDE SEQUENCE</scope>
    <source>
        <strain evidence="1">A0 34/86</strain>
    </source>
</reference>
<organism evidence="1">
    <name type="scientific">Escherichia coli</name>
    <dbReference type="NCBI Taxonomy" id="562"/>
    <lineage>
        <taxon>Bacteria</taxon>
        <taxon>Pseudomonadati</taxon>
        <taxon>Pseudomonadota</taxon>
        <taxon>Gammaproteobacteria</taxon>
        <taxon>Enterobacterales</taxon>
        <taxon>Enterobacteriaceae</taxon>
        <taxon>Escherichia</taxon>
    </lineage>
</organism>
<sequence>MNNTKMITLFHPHDKTPFMICIINKVEDTELGLKLTLENGNNICVNNYSHYLLSESASRCDNDRLKLFIFAWFQNLHRLVKKL</sequence>
<name>Q1RPG8_ECOLX</name>
<dbReference type="AlphaFoldDB" id="Q1RPG8"/>
<accession>Q1RPG8</accession>